<dbReference type="Pfam" id="PF17384">
    <property type="entry name" value="DUF150_C"/>
    <property type="match status" value="1"/>
</dbReference>
<dbReference type="SUPFAM" id="SSF74942">
    <property type="entry name" value="YhbC-like, C-terminal domain"/>
    <property type="match status" value="1"/>
</dbReference>
<accession>K1S5I1</accession>
<dbReference type="PANTHER" id="PTHR33867:SF1">
    <property type="entry name" value="RIBOSOME MATURATION FACTOR RIMP"/>
    <property type="match status" value="1"/>
</dbReference>
<dbReference type="CDD" id="cd01734">
    <property type="entry name" value="YlxS_C"/>
    <property type="match status" value="1"/>
</dbReference>
<dbReference type="GO" id="GO:0005829">
    <property type="term" value="C:cytosol"/>
    <property type="evidence" value="ECO:0007669"/>
    <property type="project" value="TreeGrafter"/>
</dbReference>
<dbReference type="GO" id="GO:0000028">
    <property type="term" value="P:ribosomal small subunit assembly"/>
    <property type="evidence" value="ECO:0007669"/>
    <property type="project" value="TreeGrafter"/>
</dbReference>
<dbReference type="AlphaFoldDB" id="K1S5I1"/>
<dbReference type="PANTHER" id="PTHR33867">
    <property type="entry name" value="RIBOSOME MATURATION FACTOR RIMP"/>
    <property type="match status" value="1"/>
</dbReference>
<protein>
    <submittedName>
        <fullName evidence="5">Protein belonging to Uncharacterized protein family UPF0090</fullName>
    </submittedName>
</protein>
<sequence>MAEKLTGTVGTVWNIAQPLAEELGLILWDVRFQKEGAEWYLRIFIDKQDGGIGIEDCVNMSHALDEPLDEADPIDRSYSLQVSSPGIERELTRDFHFTRYLGSRVIVKFIRPVNGKRVYKCTLKDYDAGLITVEFDEGGGMSFEKKEASFVKLDDFD</sequence>
<feature type="non-terminal residue" evidence="5">
    <location>
        <position position="157"/>
    </location>
</feature>
<organism evidence="5">
    <name type="scientific">human gut metagenome</name>
    <dbReference type="NCBI Taxonomy" id="408170"/>
    <lineage>
        <taxon>unclassified sequences</taxon>
        <taxon>metagenomes</taxon>
        <taxon>organismal metagenomes</taxon>
    </lineage>
</organism>
<evidence type="ECO:0000313" key="5">
    <source>
        <dbReference type="EMBL" id="EKC50754.1"/>
    </source>
</evidence>
<evidence type="ECO:0000259" key="4">
    <source>
        <dbReference type="Pfam" id="PF17384"/>
    </source>
</evidence>
<comment type="caution">
    <text evidence="5">The sequence shown here is derived from an EMBL/GenBank/DDBJ whole genome shotgun (WGS) entry which is preliminary data.</text>
</comment>
<dbReference type="EMBL" id="AJWZ01009626">
    <property type="protein sequence ID" value="EKC50754.1"/>
    <property type="molecule type" value="Genomic_DNA"/>
</dbReference>
<name>K1S5I1_9ZZZZ</name>
<dbReference type="GO" id="GO:0006412">
    <property type="term" value="P:translation"/>
    <property type="evidence" value="ECO:0007669"/>
    <property type="project" value="TreeGrafter"/>
</dbReference>
<dbReference type="SUPFAM" id="SSF75420">
    <property type="entry name" value="YhbC-like, N-terminal domain"/>
    <property type="match status" value="1"/>
</dbReference>
<dbReference type="InterPro" id="IPR003728">
    <property type="entry name" value="Ribosome_maturation_RimP"/>
</dbReference>
<dbReference type="Gene3D" id="3.30.300.70">
    <property type="entry name" value="RimP-like superfamily, N-terminal"/>
    <property type="match status" value="1"/>
</dbReference>
<dbReference type="Pfam" id="PF02576">
    <property type="entry name" value="RimP_N"/>
    <property type="match status" value="1"/>
</dbReference>
<dbReference type="HAMAP" id="MF_01077">
    <property type="entry name" value="RimP"/>
    <property type="match status" value="1"/>
</dbReference>
<evidence type="ECO:0000256" key="1">
    <source>
        <dbReference type="ARBA" id="ARBA00022490"/>
    </source>
</evidence>
<dbReference type="InterPro" id="IPR028998">
    <property type="entry name" value="RimP_C"/>
</dbReference>
<dbReference type="Gene3D" id="2.30.30.180">
    <property type="entry name" value="Ribosome maturation factor RimP, C-terminal domain"/>
    <property type="match status" value="1"/>
</dbReference>
<evidence type="ECO:0000259" key="3">
    <source>
        <dbReference type="Pfam" id="PF02576"/>
    </source>
</evidence>
<dbReference type="InterPro" id="IPR036847">
    <property type="entry name" value="RimP_C_sf"/>
</dbReference>
<evidence type="ECO:0000256" key="2">
    <source>
        <dbReference type="ARBA" id="ARBA00022517"/>
    </source>
</evidence>
<dbReference type="FunFam" id="3.30.300.70:FF:000001">
    <property type="entry name" value="Ribosome maturation factor RimP"/>
    <property type="match status" value="1"/>
</dbReference>
<dbReference type="InterPro" id="IPR035956">
    <property type="entry name" value="RimP_N_sf"/>
</dbReference>
<reference evidence="5" key="1">
    <citation type="journal article" date="2013" name="Environ. Microbiol.">
        <title>Microbiota from the distal guts of lean and obese adolescents exhibit partial functional redundancy besides clear differences in community structure.</title>
        <authorList>
            <person name="Ferrer M."/>
            <person name="Ruiz A."/>
            <person name="Lanza F."/>
            <person name="Haange S.B."/>
            <person name="Oberbach A."/>
            <person name="Till H."/>
            <person name="Bargiela R."/>
            <person name="Campoy C."/>
            <person name="Segura M.T."/>
            <person name="Richter M."/>
            <person name="von Bergen M."/>
            <person name="Seifert J."/>
            <person name="Suarez A."/>
        </authorList>
    </citation>
    <scope>NUCLEOTIDE SEQUENCE</scope>
</reference>
<keyword evidence="1" id="KW-0963">Cytoplasm</keyword>
<feature type="domain" description="Ribosome maturation factor RimP C-terminal" evidence="4">
    <location>
        <begin position="91"/>
        <end position="137"/>
    </location>
</feature>
<keyword evidence="2" id="KW-0690">Ribosome biogenesis</keyword>
<proteinExistence type="inferred from homology"/>
<gene>
    <name evidence="5" type="ORF">OBE_13974</name>
</gene>
<feature type="domain" description="Ribosome maturation factor RimP N-terminal" evidence="3">
    <location>
        <begin position="15"/>
        <end position="88"/>
    </location>
</feature>
<dbReference type="InterPro" id="IPR028989">
    <property type="entry name" value="RimP_N"/>
</dbReference>